<dbReference type="Proteomes" id="UP000078560">
    <property type="component" value="Unassembled WGS sequence"/>
</dbReference>
<evidence type="ECO:0000256" key="2">
    <source>
        <dbReference type="SAM" id="Phobius"/>
    </source>
</evidence>
<dbReference type="Pfam" id="PF05795">
    <property type="entry name" value="Plasmodium_Vir"/>
    <property type="match status" value="1"/>
</dbReference>
<protein>
    <submittedName>
        <fullName evidence="3">PIR Superfamily Protein</fullName>
    </submittedName>
</protein>
<organism evidence="3 4">
    <name type="scientific">Plasmodium ovale curtisi</name>
    <dbReference type="NCBI Taxonomy" id="864141"/>
    <lineage>
        <taxon>Eukaryota</taxon>
        <taxon>Sar</taxon>
        <taxon>Alveolata</taxon>
        <taxon>Apicomplexa</taxon>
        <taxon>Aconoidasida</taxon>
        <taxon>Haemosporida</taxon>
        <taxon>Plasmodiidae</taxon>
        <taxon>Plasmodium</taxon>
        <taxon>Plasmodium (Plasmodium)</taxon>
    </lineage>
</organism>
<feature type="region of interest" description="Disordered" evidence="1">
    <location>
        <begin position="241"/>
        <end position="265"/>
    </location>
</feature>
<feature type="compositionally biased region" description="Basic and acidic residues" evidence="1">
    <location>
        <begin position="241"/>
        <end position="253"/>
    </location>
</feature>
<evidence type="ECO:0000313" key="4">
    <source>
        <dbReference type="Proteomes" id="UP000078560"/>
    </source>
</evidence>
<reference evidence="4" key="1">
    <citation type="submission" date="2016-05" db="EMBL/GenBank/DDBJ databases">
        <authorList>
            <person name="Naeem Raeece"/>
        </authorList>
    </citation>
    <scope>NUCLEOTIDE SEQUENCE [LARGE SCALE GENOMIC DNA]</scope>
</reference>
<dbReference type="InterPro" id="IPR008780">
    <property type="entry name" value="Plasmodium_Vir"/>
</dbReference>
<evidence type="ECO:0000256" key="1">
    <source>
        <dbReference type="SAM" id="MobiDB-lite"/>
    </source>
</evidence>
<keyword evidence="2" id="KW-1133">Transmembrane helix</keyword>
<accession>A0A1A8WAA1</accession>
<dbReference type="AlphaFoldDB" id="A0A1A8WAA1"/>
<name>A0A1A8WAA1_PLAOA</name>
<proteinExistence type="predicted"/>
<keyword evidence="2" id="KW-0812">Transmembrane</keyword>
<feature type="transmembrane region" description="Helical" evidence="2">
    <location>
        <begin position="274"/>
        <end position="293"/>
    </location>
</feature>
<gene>
    <name evidence="3" type="ORF">POVCU2_0057210</name>
</gene>
<evidence type="ECO:0000313" key="3">
    <source>
        <dbReference type="EMBL" id="SBS89785.1"/>
    </source>
</evidence>
<dbReference type="EMBL" id="FLQU01000815">
    <property type="protein sequence ID" value="SBS89785.1"/>
    <property type="molecule type" value="Genomic_DNA"/>
</dbReference>
<keyword evidence="2" id="KW-0472">Membrane</keyword>
<sequence>MGKINEDELPSSRYTKEILNNSENDELVRTCITLNNENGCIEKILELDTKLYMRYRAIREKCLNMSSDPKCCRDTNYCIDNIVSIIKSSNFDYSFKQDYINVVEEFWKDKFGKNHEYVCHRKNETHSTYERCILGQLYDYNDDKSYLRTNLQENKNIFQEYDKYLEEKWSRIFKSEKSNNEDIKILINGKSIEQTVKCNNSPLKNTILSSIVTDPITNISVIFSPESTKFLAKGGHSKDLVEESKMTHDKGSTETDPPMETEPVDETNSALTRIIVAVISTFLGIFFLFLMLYKFSPLGSLINNRVKKRGKIQKTLDYEKTELVEPEDNQYYIRYDHSSY</sequence>